<feature type="domain" description="Protein kinase" evidence="4">
    <location>
        <begin position="10"/>
        <end position="266"/>
    </location>
</feature>
<evidence type="ECO:0000256" key="2">
    <source>
        <dbReference type="ARBA" id="ARBA00022803"/>
    </source>
</evidence>
<dbReference type="SMART" id="SM00028">
    <property type="entry name" value="TPR"/>
    <property type="match status" value="10"/>
</dbReference>
<dbReference type="InterPro" id="IPR050498">
    <property type="entry name" value="Ycf3"/>
</dbReference>
<dbReference type="RefSeq" id="WP_181927519.1">
    <property type="nucleotide sequence ID" value="NZ_CP054698.1"/>
</dbReference>
<evidence type="ECO:0000259" key="4">
    <source>
        <dbReference type="PROSITE" id="PS50011"/>
    </source>
</evidence>
<feature type="repeat" description="TPR" evidence="3">
    <location>
        <begin position="378"/>
        <end position="411"/>
    </location>
</feature>
<feature type="repeat" description="TPR" evidence="3">
    <location>
        <begin position="514"/>
        <end position="547"/>
    </location>
</feature>
<dbReference type="InterPro" id="IPR011009">
    <property type="entry name" value="Kinase-like_dom_sf"/>
</dbReference>
<name>A0A7D7QL06_9NOSO</name>
<proteinExistence type="predicted"/>
<protein>
    <submittedName>
        <fullName evidence="5">Tetratricopeptide repeat protein</fullName>
    </submittedName>
</protein>
<dbReference type="GO" id="GO:0046813">
    <property type="term" value="P:receptor-mediated virion attachment to host cell"/>
    <property type="evidence" value="ECO:0007669"/>
    <property type="project" value="TreeGrafter"/>
</dbReference>
<dbReference type="AlphaFoldDB" id="A0A7D7QL06"/>
<dbReference type="KEGG" id="ned:HUN01_19105"/>
<evidence type="ECO:0000313" key="6">
    <source>
        <dbReference type="Proteomes" id="UP000514713"/>
    </source>
</evidence>
<dbReference type="SUPFAM" id="SSF56112">
    <property type="entry name" value="Protein kinase-like (PK-like)"/>
    <property type="match status" value="1"/>
</dbReference>
<dbReference type="InterPro" id="IPR019734">
    <property type="entry name" value="TPR_rpt"/>
</dbReference>
<dbReference type="SMART" id="SM00220">
    <property type="entry name" value="S_TKc"/>
    <property type="match status" value="1"/>
</dbReference>
<gene>
    <name evidence="5" type="ORF">HUN01_19105</name>
</gene>
<sequence length="682" mass="77193">MNSHFLDGHYRILKVLNDGDKGKTYLVEDTNLLGSELIVKQLCPPSKNPQTLTILSHLFASKAATLEKLGQENDKIQKLVAYFEENEEFYIVQEFIPGNSLSDEIIQGQPLSENQVINLLSEILEILVIAHSYGVIHRDIQPANIIRRESDKKLVLVNFGTFNEAITNTVDNLEYMPIEQVNGNLKYNSNIYALGIVAIAALRGLNAKEISNLQSQKHKLTGEIVWRPKSLKVNRKLEKIINKMVRFDYRKRYQYATEVLDDLKKLTNVEVQQKQDDKKLLLILTGIAGCITLGVGAWQLRLPKPVSDAQQTLYQHGINKYESGNYEEAVKDFNQVIELDPQNALAYNKRGDAYYRLGDYEQAQADSSQAILLNPQDANAYFDRGFAFYGLSKYKEAIADYTQAIKLNSENAYAYYGRGLARSQVKDNKGAIGDFSKAIALKPEYTEAYLQRGILRRRLKQRLAAIQDFDTIIKINPSDAKAYYQRGLTQSVNKQQYAALKDYADAININPKYIEAFLNRGDIYSELGNKVEATEDYNTILEIDPKFIAAYIHRGIHRFSFGNYKGAIEDYTEALKLDTNNVAAYNNRGNAYLELGNIKAANQDYSRAIAINANNALAYYNRGIIRTKQKNKQGAIADFKKAAKLFQQQGEKDSYQDAQREIAILQNKSAPAPSTRPKSGKR</sequence>
<dbReference type="Proteomes" id="UP000514713">
    <property type="component" value="Chromosome"/>
</dbReference>
<dbReference type="Gene3D" id="1.10.510.10">
    <property type="entry name" value="Transferase(Phosphotransferase) domain 1"/>
    <property type="match status" value="1"/>
</dbReference>
<feature type="repeat" description="TPR" evidence="3">
    <location>
        <begin position="548"/>
        <end position="581"/>
    </location>
</feature>
<dbReference type="InterPro" id="IPR011990">
    <property type="entry name" value="TPR-like_helical_dom_sf"/>
</dbReference>
<dbReference type="CDD" id="cd14014">
    <property type="entry name" value="STKc_PknB_like"/>
    <property type="match status" value="1"/>
</dbReference>
<dbReference type="PANTHER" id="PTHR44858:SF1">
    <property type="entry name" value="UDP-N-ACETYLGLUCOSAMINE--PEPTIDE N-ACETYLGLUCOSAMINYLTRANSFERASE SPINDLY-RELATED"/>
    <property type="match status" value="1"/>
</dbReference>
<feature type="repeat" description="TPR" evidence="3">
    <location>
        <begin position="480"/>
        <end position="513"/>
    </location>
</feature>
<feature type="repeat" description="TPR" evidence="3">
    <location>
        <begin position="446"/>
        <end position="479"/>
    </location>
</feature>
<dbReference type="Pfam" id="PF13414">
    <property type="entry name" value="TPR_11"/>
    <property type="match status" value="3"/>
</dbReference>
<dbReference type="SUPFAM" id="SSF48452">
    <property type="entry name" value="TPR-like"/>
    <property type="match status" value="2"/>
</dbReference>
<dbReference type="PROSITE" id="PS50005">
    <property type="entry name" value="TPR"/>
    <property type="match status" value="9"/>
</dbReference>
<keyword evidence="6" id="KW-1185">Reference proteome</keyword>
<dbReference type="Pfam" id="PF00069">
    <property type="entry name" value="Pkinase"/>
    <property type="match status" value="1"/>
</dbReference>
<dbReference type="GO" id="GO:0009279">
    <property type="term" value="C:cell outer membrane"/>
    <property type="evidence" value="ECO:0007669"/>
    <property type="project" value="TreeGrafter"/>
</dbReference>
<dbReference type="InterPro" id="IPR000719">
    <property type="entry name" value="Prot_kinase_dom"/>
</dbReference>
<dbReference type="GO" id="GO:0004672">
    <property type="term" value="F:protein kinase activity"/>
    <property type="evidence" value="ECO:0007669"/>
    <property type="project" value="InterPro"/>
</dbReference>
<dbReference type="GO" id="GO:0005524">
    <property type="term" value="F:ATP binding"/>
    <property type="evidence" value="ECO:0007669"/>
    <property type="project" value="InterPro"/>
</dbReference>
<dbReference type="EMBL" id="CP054698">
    <property type="protein sequence ID" value="QMS89584.1"/>
    <property type="molecule type" value="Genomic_DNA"/>
</dbReference>
<feature type="repeat" description="TPR" evidence="3">
    <location>
        <begin position="412"/>
        <end position="445"/>
    </location>
</feature>
<dbReference type="Pfam" id="PF13181">
    <property type="entry name" value="TPR_8"/>
    <property type="match status" value="2"/>
</dbReference>
<organism evidence="5 6">
    <name type="scientific">Nostoc edaphicum CCNP1411</name>
    <dbReference type="NCBI Taxonomy" id="1472755"/>
    <lineage>
        <taxon>Bacteria</taxon>
        <taxon>Bacillati</taxon>
        <taxon>Cyanobacteriota</taxon>
        <taxon>Cyanophyceae</taxon>
        <taxon>Nostocales</taxon>
        <taxon>Nostocaceae</taxon>
        <taxon>Nostoc</taxon>
    </lineage>
</organism>
<feature type="repeat" description="TPR" evidence="3">
    <location>
        <begin position="344"/>
        <end position="377"/>
    </location>
</feature>
<accession>A0A7D7QL06</accession>
<dbReference type="Gene3D" id="1.25.40.10">
    <property type="entry name" value="Tetratricopeptide repeat domain"/>
    <property type="match status" value="4"/>
</dbReference>
<feature type="repeat" description="TPR" evidence="3">
    <location>
        <begin position="310"/>
        <end position="343"/>
    </location>
</feature>
<evidence type="ECO:0000256" key="1">
    <source>
        <dbReference type="ARBA" id="ARBA00022737"/>
    </source>
</evidence>
<evidence type="ECO:0000256" key="3">
    <source>
        <dbReference type="PROSITE-ProRule" id="PRU00339"/>
    </source>
</evidence>
<feature type="repeat" description="TPR" evidence="3">
    <location>
        <begin position="582"/>
        <end position="615"/>
    </location>
</feature>
<keyword evidence="1" id="KW-0677">Repeat</keyword>
<dbReference type="PROSITE" id="PS50293">
    <property type="entry name" value="TPR_REGION"/>
    <property type="match status" value="3"/>
</dbReference>
<dbReference type="PROSITE" id="PS50011">
    <property type="entry name" value="PROTEIN_KINASE_DOM"/>
    <property type="match status" value="1"/>
</dbReference>
<evidence type="ECO:0000313" key="5">
    <source>
        <dbReference type="EMBL" id="QMS89584.1"/>
    </source>
</evidence>
<dbReference type="PANTHER" id="PTHR44858">
    <property type="entry name" value="TETRATRICOPEPTIDE REPEAT PROTEIN 6"/>
    <property type="match status" value="1"/>
</dbReference>
<dbReference type="Gene3D" id="3.30.200.20">
    <property type="entry name" value="Phosphorylase Kinase, domain 1"/>
    <property type="match status" value="1"/>
</dbReference>
<keyword evidence="2 3" id="KW-0802">TPR repeat</keyword>
<reference evidence="6" key="1">
    <citation type="submission" date="2020-06" db="EMBL/GenBank/DDBJ databases">
        <title>Nostoc edaphicum CCNP1411 genome.</title>
        <authorList>
            <person name="Fidor A."/>
            <person name="Grabski M."/>
            <person name="Gawor J."/>
            <person name="Gromadka R."/>
            <person name="Wegrzyn G."/>
            <person name="Mazur-Marzec H."/>
        </authorList>
    </citation>
    <scope>NUCLEOTIDE SEQUENCE [LARGE SCALE GENOMIC DNA]</scope>
    <source>
        <strain evidence="6">CCNP1411</strain>
    </source>
</reference>